<dbReference type="EMBL" id="AOJL01000051">
    <property type="protein sequence ID" value="ELZ45305.1"/>
    <property type="molecule type" value="Genomic_DNA"/>
</dbReference>
<comment type="caution">
    <text evidence="2">The sequence shown here is derived from an EMBL/GenBank/DDBJ whole genome shotgun (WGS) entry which is preliminary data.</text>
</comment>
<name>M0EC02_9EURY</name>
<dbReference type="AlphaFoldDB" id="M0EC02"/>
<keyword evidence="1" id="KW-0812">Transmembrane</keyword>
<evidence type="ECO:0000313" key="2">
    <source>
        <dbReference type="EMBL" id="ELZ45305.1"/>
    </source>
</evidence>
<feature type="transmembrane region" description="Helical" evidence="1">
    <location>
        <begin position="6"/>
        <end position="29"/>
    </location>
</feature>
<gene>
    <name evidence="2" type="ORF">C464_12495</name>
</gene>
<organism evidence="2 3">
    <name type="scientific">Halorubrum coriense DSM 10284</name>
    <dbReference type="NCBI Taxonomy" id="1227466"/>
    <lineage>
        <taxon>Archaea</taxon>
        <taxon>Methanobacteriati</taxon>
        <taxon>Methanobacteriota</taxon>
        <taxon>Stenosarchaea group</taxon>
        <taxon>Halobacteria</taxon>
        <taxon>Halobacteriales</taxon>
        <taxon>Haloferacaceae</taxon>
        <taxon>Halorubrum</taxon>
    </lineage>
</organism>
<dbReference type="STRING" id="1227466.C464_12495"/>
<evidence type="ECO:0000313" key="3">
    <source>
        <dbReference type="Proteomes" id="UP000011509"/>
    </source>
</evidence>
<accession>M0EC02</accession>
<protein>
    <submittedName>
        <fullName evidence="2">Uncharacterized protein</fullName>
    </submittedName>
</protein>
<proteinExistence type="predicted"/>
<sequence length="70" mass="7670">MSLRFTPVVAVGASLFVSVVVALGAWVNFDAHARGSERPGCRGVLAAVSGVVPFRYLLWWRRGRADEREP</sequence>
<keyword evidence="3" id="KW-1185">Reference proteome</keyword>
<dbReference type="RefSeq" id="WP_006114023.1">
    <property type="nucleotide sequence ID" value="NZ_AOJL01000051.1"/>
</dbReference>
<dbReference type="Proteomes" id="UP000011509">
    <property type="component" value="Unassembled WGS sequence"/>
</dbReference>
<dbReference type="OrthoDB" id="321654at2157"/>
<keyword evidence="1" id="KW-1133">Transmembrane helix</keyword>
<evidence type="ECO:0000256" key="1">
    <source>
        <dbReference type="SAM" id="Phobius"/>
    </source>
</evidence>
<reference evidence="2 3" key="1">
    <citation type="journal article" date="2014" name="PLoS Genet.">
        <title>Phylogenetically driven sequencing of extremely halophilic archaea reveals strategies for static and dynamic osmo-response.</title>
        <authorList>
            <person name="Becker E.A."/>
            <person name="Seitzer P.M."/>
            <person name="Tritt A."/>
            <person name="Larsen D."/>
            <person name="Krusor M."/>
            <person name="Yao A.I."/>
            <person name="Wu D."/>
            <person name="Madern D."/>
            <person name="Eisen J.A."/>
            <person name="Darling A.E."/>
            <person name="Facciotti M.T."/>
        </authorList>
    </citation>
    <scope>NUCLEOTIDE SEQUENCE [LARGE SCALE GENOMIC DNA]</scope>
    <source>
        <strain evidence="2 3">DSM 10284</strain>
    </source>
</reference>
<feature type="transmembrane region" description="Helical" evidence="1">
    <location>
        <begin position="41"/>
        <end position="60"/>
    </location>
</feature>
<keyword evidence="1" id="KW-0472">Membrane</keyword>